<evidence type="ECO:0000313" key="4">
    <source>
        <dbReference type="Proteomes" id="UP000003288"/>
    </source>
</evidence>
<dbReference type="Pfam" id="PF13690">
    <property type="entry name" value="CheX"/>
    <property type="match status" value="1"/>
</dbReference>
<evidence type="ECO:0000313" key="3">
    <source>
        <dbReference type="EMBL" id="EDM24156.1"/>
    </source>
</evidence>
<dbReference type="InterPro" id="IPR028976">
    <property type="entry name" value="CheC-like_sf"/>
</dbReference>
<dbReference type="InterPro" id="IPR038756">
    <property type="entry name" value="CheX-like"/>
</dbReference>
<comment type="caution">
    <text evidence="3">The sequence shown here is derived from an EMBL/GenBank/DDBJ whole genome shotgun (WGS) entry which is preliminary data.</text>
</comment>
<protein>
    <submittedName>
        <fullName evidence="3">CheC, inhibitor of MCP methylation</fullName>
    </submittedName>
</protein>
<organism evidence="3 4">
    <name type="scientific">Caminibacter mediatlanticus TB-2</name>
    <dbReference type="NCBI Taxonomy" id="391592"/>
    <lineage>
        <taxon>Bacteria</taxon>
        <taxon>Pseudomonadati</taxon>
        <taxon>Campylobacterota</taxon>
        <taxon>Epsilonproteobacteria</taxon>
        <taxon>Nautiliales</taxon>
        <taxon>Nautiliaceae</taxon>
        <taxon>Caminibacter</taxon>
    </lineage>
</organism>
<name>A0AAI9F312_9BACT</name>
<evidence type="ECO:0000256" key="1">
    <source>
        <dbReference type="ARBA" id="ARBA00022500"/>
    </source>
</evidence>
<dbReference type="Proteomes" id="UP000003288">
    <property type="component" value="Unassembled WGS sequence"/>
</dbReference>
<proteinExistence type="predicted"/>
<keyword evidence="1" id="KW-0145">Chemotaxis</keyword>
<dbReference type="EMBL" id="ABCJ01000001">
    <property type="protein sequence ID" value="EDM24156.1"/>
    <property type="molecule type" value="Genomic_DNA"/>
</dbReference>
<reference evidence="3 4" key="1">
    <citation type="journal article" date="2011" name="Stand. Genomic Sci.">
        <title>Draft genome sequence of Caminibacter mediatlanticus strain TB-2, an epsilonproteobacterium isolated from a deep-sea hydrothermal vent.</title>
        <authorList>
            <person name="Giovannelli D."/>
            <person name="Ferriera S."/>
            <person name="Johnson J."/>
            <person name="Kravitz S."/>
            <person name="Perez-Rodriguez I."/>
            <person name="Ricci J."/>
            <person name="O'Brien C."/>
            <person name="Voordeckers J.W."/>
            <person name="Bini E."/>
            <person name="Vetriani C."/>
        </authorList>
    </citation>
    <scope>NUCLEOTIDE SEQUENCE [LARGE SCALE GENOMIC DNA]</scope>
    <source>
        <strain evidence="3 4">TB-2</strain>
    </source>
</reference>
<dbReference type="PANTHER" id="PTHR39452:SF1">
    <property type="entry name" value="CHEY-P PHOSPHATASE CHEX"/>
    <property type="match status" value="1"/>
</dbReference>
<dbReference type="PANTHER" id="PTHR39452">
    <property type="entry name" value="CHEY-P PHOSPHATASE CHEX"/>
    <property type="match status" value="1"/>
</dbReference>
<dbReference type="CDD" id="cd17906">
    <property type="entry name" value="CheX"/>
    <property type="match status" value="1"/>
</dbReference>
<dbReference type="GO" id="GO:0006935">
    <property type="term" value="P:chemotaxis"/>
    <property type="evidence" value="ECO:0007669"/>
    <property type="project" value="UniProtKB-KW"/>
</dbReference>
<dbReference type="InterPro" id="IPR028051">
    <property type="entry name" value="CheX-like_dom"/>
</dbReference>
<sequence>MAILKNVIGNKIIYKPQGFLDSNYVGEMITPLDINMMEKKNTKCVAVDFSKIISANMNAIRFLNDIFESLYKKDINCSIFNANNNIYTILNNLENCYFNYFENEEIMKIFCYEDFIPQNDVYLLVDDEQNKNMLIFNLVKKGITPYVVNSEEDIGNSDAIVIKKSFISKISDRVMAVMKNDIIYFYFNGFLDANVLKKFDIEYFRRNLLIGFKAFVFDMNNVKGMNVHAVRFLSKLGVEAAEYGAMISIIGLSKKNIQPSLIKDLEAVGFIFFKDEDEFLNSKELKEVLKSSSAIYKKSRKITKDFIKILPFFVNATIYTIEMLTGVKSKKEKPNLKEVNVDTSREDLIASSIGFYGDLDGVLILIFSENLSKNISKILIGEEFKTKEELVDMIGEFANIIVGNVKLELEKHDIDINLTLPKVFENLKELKNIVINKQGIEVKFYFNDEEFYFYLTR</sequence>
<accession>A0AAI9F312</accession>
<gene>
    <name evidence="3" type="ORF">CMTB2_01533</name>
</gene>
<feature type="domain" description="Chemotaxis phosphatase CheX-like" evidence="2">
    <location>
        <begin position="350"/>
        <end position="428"/>
    </location>
</feature>
<evidence type="ECO:0000259" key="2">
    <source>
        <dbReference type="Pfam" id="PF13690"/>
    </source>
</evidence>
<dbReference type="SUPFAM" id="SSF103039">
    <property type="entry name" value="CheC-like"/>
    <property type="match status" value="1"/>
</dbReference>
<dbReference type="AlphaFoldDB" id="A0AAI9F312"/>
<dbReference type="RefSeq" id="WP_007472825.1">
    <property type="nucleotide sequence ID" value="NZ_ABCJ01000001.1"/>
</dbReference>
<dbReference type="Gene3D" id="3.40.1550.10">
    <property type="entry name" value="CheC-like"/>
    <property type="match status" value="1"/>
</dbReference>